<evidence type="ECO:0000313" key="3">
    <source>
        <dbReference type="EMBL" id="SHF35839.1"/>
    </source>
</evidence>
<evidence type="ECO:0000256" key="1">
    <source>
        <dbReference type="SAM" id="MobiDB-lite"/>
    </source>
</evidence>
<sequence length="95" mass="10733">MKRETLWSLISTGMAITAGVAARNGARKAYERKIGKPPLDPYDPDVRWRHALLWGASTGIMVGVARIVGRRAGSEAVRRARSRHRTRKVLERRVR</sequence>
<keyword evidence="2" id="KW-0812">Transmembrane</keyword>
<dbReference type="Pfam" id="PF14019">
    <property type="entry name" value="DUF4235"/>
    <property type="match status" value="1"/>
</dbReference>
<evidence type="ECO:0000313" key="4">
    <source>
        <dbReference type="Proteomes" id="UP000184346"/>
    </source>
</evidence>
<keyword evidence="4" id="KW-1185">Reference proteome</keyword>
<accession>A0A1M5B057</accession>
<keyword evidence="2" id="KW-0472">Membrane</keyword>
<feature type="transmembrane region" description="Helical" evidence="2">
    <location>
        <begin position="46"/>
        <end position="69"/>
    </location>
</feature>
<evidence type="ECO:0008006" key="5">
    <source>
        <dbReference type="Google" id="ProtNLM"/>
    </source>
</evidence>
<organism evidence="3 4">
    <name type="scientific">Modicisalibacter ilicicola DSM 19980</name>
    <dbReference type="NCBI Taxonomy" id="1121942"/>
    <lineage>
        <taxon>Bacteria</taxon>
        <taxon>Pseudomonadati</taxon>
        <taxon>Pseudomonadota</taxon>
        <taxon>Gammaproteobacteria</taxon>
        <taxon>Oceanospirillales</taxon>
        <taxon>Halomonadaceae</taxon>
        <taxon>Modicisalibacter</taxon>
    </lineage>
</organism>
<feature type="region of interest" description="Disordered" evidence="1">
    <location>
        <begin position="76"/>
        <end position="95"/>
    </location>
</feature>
<reference evidence="3 4" key="1">
    <citation type="submission" date="2016-11" db="EMBL/GenBank/DDBJ databases">
        <authorList>
            <person name="Jaros S."/>
            <person name="Januszkiewicz K."/>
            <person name="Wedrychowicz H."/>
        </authorList>
    </citation>
    <scope>NUCLEOTIDE SEQUENCE [LARGE SCALE GENOMIC DNA]</scope>
    <source>
        <strain evidence="3 4">DSM 19980</strain>
    </source>
</reference>
<name>A0A1M5B057_9GAMM</name>
<keyword evidence="2" id="KW-1133">Transmembrane helix</keyword>
<dbReference type="InterPro" id="IPR025329">
    <property type="entry name" value="DUF4235"/>
</dbReference>
<protein>
    <recommendedName>
        <fullName evidence="5">DUF4235 domain-containing protein</fullName>
    </recommendedName>
</protein>
<dbReference type="Proteomes" id="UP000184346">
    <property type="component" value="Unassembled WGS sequence"/>
</dbReference>
<proteinExistence type="predicted"/>
<gene>
    <name evidence="3" type="ORF">SAMN02745148_02415</name>
</gene>
<dbReference type="AlphaFoldDB" id="A0A1M5B057"/>
<evidence type="ECO:0000256" key="2">
    <source>
        <dbReference type="SAM" id="Phobius"/>
    </source>
</evidence>
<dbReference type="EMBL" id="FQUJ01000010">
    <property type="protein sequence ID" value="SHF35839.1"/>
    <property type="molecule type" value="Genomic_DNA"/>
</dbReference>
<dbReference type="RefSeq" id="WP_072823168.1">
    <property type="nucleotide sequence ID" value="NZ_FQUJ01000010.1"/>
</dbReference>